<evidence type="ECO:0000256" key="1">
    <source>
        <dbReference type="SAM" id="Phobius"/>
    </source>
</evidence>
<keyword evidence="1" id="KW-0812">Transmembrane</keyword>
<reference evidence="2" key="1">
    <citation type="submission" date="2018-02" db="EMBL/GenBank/DDBJ databases">
        <title>Rhizophora mucronata_Transcriptome.</title>
        <authorList>
            <person name="Meera S.P."/>
            <person name="Sreeshan A."/>
            <person name="Augustine A."/>
        </authorList>
    </citation>
    <scope>NUCLEOTIDE SEQUENCE</scope>
    <source>
        <tissue evidence="2">Leaf</tissue>
    </source>
</reference>
<dbReference type="AlphaFoldDB" id="A0A2P2IPZ4"/>
<name>A0A2P2IPZ4_RHIMU</name>
<protein>
    <submittedName>
        <fullName evidence="2">Uncharacterized protein</fullName>
    </submittedName>
</protein>
<accession>A0A2P2IPZ4</accession>
<evidence type="ECO:0000313" key="2">
    <source>
        <dbReference type="EMBL" id="MBW83288.1"/>
    </source>
</evidence>
<sequence length="49" mass="5731">MSPESSYRLVDLSSLLLFFFLDILFYFIFADWLRSFSLFNCSILKPGLG</sequence>
<keyword evidence="1" id="KW-0472">Membrane</keyword>
<feature type="transmembrane region" description="Helical" evidence="1">
    <location>
        <begin position="12"/>
        <end position="29"/>
    </location>
</feature>
<organism evidence="2">
    <name type="scientific">Rhizophora mucronata</name>
    <name type="common">Asiatic mangrove</name>
    <dbReference type="NCBI Taxonomy" id="61149"/>
    <lineage>
        <taxon>Eukaryota</taxon>
        <taxon>Viridiplantae</taxon>
        <taxon>Streptophyta</taxon>
        <taxon>Embryophyta</taxon>
        <taxon>Tracheophyta</taxon>
        <taxon>Spermatophyta</taxon>
        <taxon>Magnoliopsida</taxon>
        <taxon>eudicotyledons</taxon>
        <taxon>Gunneridae</taxon>
        <taxon>Pentapetalae</taxon>
        <taxon>rosids</taxon>
        <taxon>fabids</taxon>
        <taxon>Malpighiales</taxon>
        <taxon>Rhizophoraceae</taxon>
        <taxon>Rhizophora</taxon>
    </lineage>
</organism>
<proteinExistence type="predicted"/>
<dbReference type="EMBL" id="GGEC01002805">
    <property type="protein sequence ID" value="MBW83288.1"/>
    <property type="molecule type" value="Transcribed_RNA"/>
</dbReference>
<keyword evidence="1" id="KW-1133">Transmembrane helix</keyword>